<sequence length="141" mass="16494">MSPYSTHASTYPTTVSTYLTMVSAYSIRVLNSPTILRRPPTQHYSNVHFTPTPTFTDRDLHPLHHILLLLFRFYHVLLYRGPHLTDLNLHLLYHGHHLFNHGSQLLNLLQRPLHQGLHQSRPNRPQIALTLLRLPPFLQQF</sequence>
<gene>
    <name evidence="1" type="ORF">ElyMa_001653900</name>
</gene>
<name>A0AAV4JRA4_9GAST</name>
<evidence type="ECO:0000313" key="2">
    <source>
        <dbReference type="Proteomes" id="UP000762676"/>
    </source>
</evidence>
<dbReference type="Proteomes" id="UP000762676">
    <property type="component" value="Unassembled WGS sequence"/>
</dbReference>
<keyword evidence="2" id="KW-1185">Reference proteome</keyword>
<reference evidence="1 2" key="1">
    <citation type="journal article" date="2021" name="Elife">
        <title>Chloroplast acquisition without the gene transfer in kleptoplastic sea slugs, Plakobranchus ocellatus.</title>
        <authorList>
            <person name="Maeda T."/>
            <person name="Takahashi S."/>
            <person name="Yoshida T."/>
            <person name="Shimamura S."/>
            <person name="Takaki Y."/>
            <person name="Nagai Y."/>
            <person name="Toyoda A."/>
            <person name="Suzuki Y."/>
            <person name="Arimoto A."/>
            <person name="Ishii H."/>
            <person name="Satoh N."/>
            <person name="Nishiyama T."/>
            <person name="Hasebe M."/>
            <person name="Maruyama T."/>
            <person name="Minagawa J."/>
            <person name="Obokata J."/>
            <person name="Shigenobu S."/>
        </authorList>
    </citation>
    <scope>NUCLEOTIDE SEQUENCE [LARGE SCALE GENOMIC DNA]</scope>
</reference>
<proteinExistence type="predicted"/>
<comment type="caution">
    <text evidence="1">The sequence shown here is derived from an EMBL/GenBank/DDBJ whole genome shotgun (WGS) entry which is preliminary data.</text>
</comment>
<dbReference type="AlphaFoldDB" id="A0AAV4JRA4"/>
<protein>
    <submittedName>
        <fullName evidence="1">Uncharacterized protein</fullName>
    </submittedName>
</protein>
<dbReference type="EMBL" id="BMAT01003363">
    <property type="protein sequence ID" value="GFS24037.1"/>
    <property type="molecule type" value="Genomic_DNA"/>
</dbReference>
<accession>A0AAV4JRA4</accession>
<organism evidence="1 2">
    <name type="scientific">Elysia marginata</name>
    <dbReference type="NCBI Taxonomy" id="1093978"/>
    <lineage>
        <taxon>Eukaryota</taxon>
        <taxon>Metazoa</taxon>
        <taxon>Spiralia</taxon>
        <taxon>Lophotrochozoa</taxon>
        <taxon>Mollusca</taxon>
        <taxon>Gastropoda</taxon>
        <taxon>Heterobranchia</taxon>
        <taxon>Euthyneura</taxon>
        <taxon>Panpulmonata</taxon>
        <taxon>Sacoglossa</taxon>
        <taxon>Placobranchoidea</taxon>
        <taxon>Plakobranchidae</taxon>
        <taxon>Elysia</taxon>
    </lineage>
</organism>
<evidence type="ECO:0000313" key="1">
    <source>
        <dbReference type="EMBL" id="GFS24037.1"/>
    </source>
</evidence>